<comment type="similarity">
    <text evidence="1">Belongs to the RHS family.</text>
</comment>
<reference evidence="4 5" key="1">
    <citation type="journal article" date="2019" name="bioRxiv">
        <title>Bacteria contribute to plant secondary compound degradation in a generalist herbivore system.</title>
        <authorList>
            <person name="Francoeur C.B."/>
            <person name="Khadempour L."/>
            <person name="Moreira-Soto R.D."/>
            <person name="Gotting K."/>
            <person name="Book A.J."/>
            <person name="Pinto-Tomas A.A."/>
            <person name="Keefover-Ring K."/>
            <person name="Currie C.R."/>
        </authorList>
    </citation>
    <scope>NUCLEOTIDE SEQUENCE [LARGE SCALE GENOMIC DNA]</scope>
    <source>
        <strain evidence="4">Acro-835</strain>
    </source>
</reference>
<dbReference type="InterPro" id="IPR044927">
    <property type="entry name" value="Endonuclea_NS_2"/>
</dbReference>
<dbReference type="Proteomes" id="UP001515683">
    <property type="component" value="Unassembled WGS sequence"/>
</dbReference>
<dbReference type="InterPro" id="IPR001826">
    <property type="entry name" value="RHS"/>
</dbReference>
<feature type="domain" description="RHS protein conserved region" evidence="2">
    <location>
        <begin position="39"/>
        <end position="72"/>
    </location>
</feature>
<sequence length="279" mass="31055">MVQEIRRDGSTTYVYSDTDSYVPLARIDTPDRAREYTRIYWYHTRPDGTPEQLSDSNGEEVWRIVNDAWGRVDTAWGEINSAAVREDNLRMQGQYLDRETGLHYNLFRYYDADSMHFISPDPIGLAGGLNLYAYAPDPVNWADPWGLSKCPTVTCGQNGEVLTARATVSPADLKTGTGINASARAAARAMGFQTDDAGHILAKALGGQGGKNNVFPQLASINRGDYRMFEKSVRDYIGQKGAVDIEWTFKYANGGTRPTGIKYEVFQNGKKVLGRVFNN</sequence>
<dbReference type="PANTHER" id="PTHR32305:SF15">
    <property type="entry name" value="PROTEIN RHSA-RELATED"/>
    <property type="match status" value="1"/>
</dbReference>
<dbReference type="Gene3D" id="3.40.570.10">
    <property type="entry name" value="Extracellular Endonuclease, subunit A"/>
    <property type="match status" value="1"/>
</dbReference>
<accession>A0ABX0RCN4</accession>
<proteinExistence type="inferred from homology"/>
<dbReference type="InterPro" id="IPR022385">
    <property type="entry name" value="Rhs_assc_core"/>
</dbReference>
<dbReference type="RefSeq" id="WP_167016530.1">
    <property type="nucleotide sequence ID" value="NZ_VWXF01000007.1"/>
</dbReference>
<dbReference type="InterPro" id="IPR044929">
    <property type="entry name" value="DNA/RNA_non-sp_Endonuclease_sf"/>
</dbReference>
<evidence type="ECO:0000313" key="4">
    <source>
        <dbReference type="EMBL" id="NIF23101.1"/>
    </source>
</evidence>
<dbReference type="InterPro" id="IPR050708">
    <property type="entry name" value="T6SS_VgrG/RHS"/>
</dbReference>
<dbReference type="Gene3D" id="2.180.10.10">
    <property type="entry name" value="RHS repeat-associated core"/>
    <property type="match status" value="1"/>
</dbReference>
<dbReference type="NCBIfam" id="TIGR03696">
    <property type="entry name" value="Rhs_assc_core"/>
    <property type="match status" value="1"/>
</dbReference>
<protein>
    <submittedName>
        <fullName evidence="4">Type IV secretion protein Rhs</fullName>
    </submittedName>
</protein>
<dbReference type="Pfam" id="PF03527">
    <property type="entry name" value="RHS"/>
    <property type="match status" value="1"/>
</dbReference>
<dbReference type="EMBL" id="VWXF01000007">
    <property type="protein sequence ID" value="NIF23101.1"/>
    <property type="molecule type" value="Genomic_DNA"/>
</dbReference>
<evidence type="ECO:0000313" key="5">
    <source>
        <dbReference type="Proteomes" id="UP001515683"/>
    </source>
</evidence>
<evidence type="ECO:0000256" key="1">
    <source>
        <dbReference type="ARBA" id="ARBA00009455"/>
    </source>
</evidence>
<keyword evidence="5" id="KW-1185">Reference proteome</keyword>
<dbReference type="Pfam" id="PF13930">
    <property type="entry name" value="Endonuclea_NS_2"/>
    <property type="match status" value="1"/>
</dbReference>
<evidence type="ECO:0000259" key="3">
    <source>
        <dbReference type="Pfam" id="PF13930"/>
    </source>
</evidence>
<dbReference type="PANTHER" id="PTHR32305">
    <property type="match status" value="1"/>
</dbReference>
<feature type="domain" description="Type VII secretion system protein EssD-like" evidence="3">
    <location>
        <begin position="187"/>
        <end position="264"/>
    </location>
</feature>
<name>A0ABX0RCN4_9GAMM</name>
<gene>
    <name evidence="4" type="ORF">F3J40_16050</name>
</gene>
<organism evidence="4 5">
    <name type="scientific">Candidatus Pantoea multigeneris</name>
    <dbReference type="NCBI Taxonomy" id="2608357"/>
    <lineage>
        <taxon>Bacteria</taxon>
        <taxon>Pseudomonadati</taxon>
        <taxon>Pseudomonadota</taxon>
        <taxon>Gammaproteobacteria</taxon>
        <taxon>Enterobacterales</taxon>
        <taxon>Erwiniaceae</taxon>
        <taxon>Pantoea</taxon>
    </lineage>
</organism>
<comment type="caution">
    <text evidence="4">The sequence shown here is derived from an EMBL/GenBank/DDBJ whole genome shotgun (WGS) entry which is preliminary data.</text>
</comment>
<evidence type="ECO:0000259" key="2">
    <source>
        <dbReference type="Pfam" id="PF03527"/>
    </source>
</evidence>